<dbReference type="InterPro" id="IPR035906">
    <property type="entry name" value="MetI-like_sf"/>
</dbReference>
<dbReference type="EMBL" id="CADCWL010000042">
    <property type="protein sequence ID" value="CAA9553842.1"/>
    <property type="molecule type" value="Genomic_DNA"/>
</dbReference>
<evidence type="ECO:0000313" key="9">
    <source>
        <dbReference type="EMBL" id="CAA9553842.1"/>
    </source>
</evidence>
<name>A0A6J4UND7_9BACT</name>
<dbReference type="GO" id="GO:0005886">
    <property type="term" value="C:plasma membrane"/>
    <property type="evidence" value="ECO:0007669"/>
    <property type="project" value="UniProtKB-SubCell"/>
</dbReference>
<dbReference type="Gene3D" id="1.10.3720.10">
    <property type="entry name" value="MetI-like"/>
    <property type="match status" value="1"/>
</dbReference>
<evidence type="ECO:0000256" key="5">
    <source>
        <dbReference type="ARBA" id="ARBA00022989"/>
    </source>
</evidence>
<evidence type="ECO:0000256" key="2">
    <source>
        <dbReference type="ARBA" id="ARBA00022448"/>
    </source>
</evidence>
<evidence type="ECO:0000256" key="4">
    <source>
        <dbReference type="ARBA" id="ARBA00022692"/>
    </source>
</evidence>
<evidence type="ECO:0000256" key="1">
    <source>
        <dbReference type="ARBA" id="ARBA00004651"/>
    </source>
</evidence>
<evidence type="ECO:0000259" key="8">
    <source>
        <dbReference type="PROSITE" id="PS50928"/>
    </source>
</evidence>
<feature type="domain" description="ABC transmembrane type-1" evidence="8">
    <location>
        <begin position="67"/>
        <end position="287"/>
    </location>
</feature>
<feature type="transmembrane region" description="Helical" evidence="7">
    <location>
        <begin position="104"/>
        <end position="127"/>
    </location>
</feature>
<dbReference type="PANTHER" id="PTHR30193:SF41">
    <property type="entry name" value="DIACETYLCHITOBIOSE UPTAKE SYSTEM PERMEASE PROTEIN NGCF"/>
    <property type="match status" value="1"/>
</dbReference>
<dbReference type="Pfam" id="PF00528">
    <property type="entry name" value="BPD_transp_1"/>
    <property type="match status" value="1"/>
</dbReference>
<keyword evidence="5 7" id="KW-1133">Transmembrane helix</keyword>
<keyword evidence="6 7" id="KW-0472">Membrane</keyword>
<feature type="transmembrane region" description="Helical" evidence="7">
    <location>
        <begin position="158"/>
        <end position="181"/>
    </location>
</feature>
<keyword evidence="3" id="KW-1003">Cell membrane</keyword>
<evidence type="ECO:0000256" key="3">
    <source>
        <dbReference type="ARBA" id="ARBA00022475"/>
    </source>
</evidence>
<proteinExistence type="inferred from homology"/>
<evidence type="ECO:0000256" key="7">
    <source>
        <dbReference type="RuleBase" id="RU363032"/>
    </source>
</evidence>
<dbReference type="InterPro" id="IPR051393">
    <property type="entry name" value="ABC_transporter_permease"/>
</dbReference>
<feature type="transmembrane region" description="Helical" evidence="7">
    <location>
        <begin position="266"/>
        <end position="288"/>
    </location>
</feature>
<dbReference type="CDD" id="cd06261">
    <property type="entry name" value="TM_PBP2"/>
    <property type="match status" value="1"/>
</dbReference>
<organism evidence="9">
    <name type="scientific">uncultured Thermomicrobiales bacterium</name>
    <dbReference type="NCBI Taxonomy" id="1645740"/>
    <lineage>
        <taxon>Bacteria</taxon>
        <taxon>Pseudomonadati</taxon>
        <taxon>Thermomicrobiota</taxon>
        <taxon>Thermomicrobia</taxon>
        <taxon>Thermomicrobiales</taxon>
        <taxon>environmental samples</taxon>
    </lineage>
</organism>
<dbReference type="InterPro" id="IPR000515">
    <property type="entry name" value="MetI-like"/>
</dbReference>
<keyword evidence="2 7" id="KW-0813">Transport</keyword>
<evidence type="ECO:0000256" key="6">
    <source>
        <dbReference type="ARBA" id="ARBA00023136"/>
    </source>
</evidence>
<reference evidence="9" key="1">
    <citation type="submission" date="2020-02" db="EMBL/GenBank/DDBJ databases">
        <authorList>
            <person name="Meier V. D."/>
        </authorList>
    </citation>
    <scope>NUCLEOTIDE SEQUENCE</scope>
    <source>
        <strain evidence="9">AVDCRST_MAG19</strain>
    </source>
</reference>
<comment type="similarity">
    <text evidence="7">Belongs to the binding-protein-dependent transport system permease family.</text>
</comment>
<dbReference type="SUPFAM" id="SSF161098">
    <property type="entry name" value="MetI-like"/>
    <property type="match status" value="1"/>
</dbReference>
<comment type="subcellular location">
    <subcellularLocation>
        <location evidence="1 7">Cell membrane</location>
        <topology evidence="1 7">Multi-pass membrane protein</topology>
    </subcellularLocation>
</comment>
<keyword evidence="4 7" id="KW-0812">Transmembrane</keyword>
<feature type="transmembrane region" description="Helical" evidence="7">
    <location>
        <begin position="12"/>
        <end position="29"/>
    </location>
</feature>
<dbReference type="AlphaFoldDB" id="A0A6J4UND7"/>
<feature type="transmembrane region" description="Helical" evidence="7">
    <location>
        <begin position="73"/>
        <end position="92"/>
    </location>
</feature>
<dbReference type="PANTHER" id="PTHR30193">
    <property type="entry name" value="ABC TRANSPORTER PERMEASE PROTEIN"/>
    <property type="match status" value="1"/>
</dbReference>
<feature type="transmembrane region" description="Helical" evidence="7">
    <location>
        <begin position="220"/>
        <end position="246"/>
    </location>
</feature>
<protein>
    <recommendedName>
        <fullName evidence="8">ABC transmembrane type-1 domain-containing protein</fullName>
    </recommendedName>
</protein>
<dbReference type="GO" id="GO:0055085">
    <property type="term" value="P:transmembrane transport"/>
    <property type="evidence" value="ECO:0007669"/>
    <property type="project" value="InterPro"/>
</dbReference>
<accession>A0A6J4UND7</accession>
<sequence>MHYQKYRLIVPFLLPAILLYGVFVVWPYAQAIYVSMTSWRGVSPSRPFVGLDNYRRLAEDSRFVEALSRNGQLLIVLPLVTIAISLVFAALFTQGGQAIPGAGFYRIVFFFPQVIPAVIVGILWSYVYTPNIGLLNGVLRNVGLGGLQRSWLTDPATVLWAVVAVAIWSSVGFYMVIFLAAMQSIPSSFYEAAVLDGATRWSSFRDITFPLIWETVRTSIIYLSIAALDFFILIIVVSGGSTTMGAQRAEVAALYLYNQAFDKNRWGYASAIGVVLLLLTLVLSVGIMRLTRRETYEY</sequence>
<gene>
    <name evidence="9" type="ORF">AVDCRST_MAG19-1051</name>
</gene>
<dbReference type="PROSITE" id="PS50928">
    <property type="entry name" value="ABC_TM1"/>
    <property type="match status" value="1"/>
</dbReference>